<dbReference type="AlphaFoldDB" id="A0A8J6PSX4"/>
<keyword evidence="4" id="KW-1185">Reference proteome</keyword>
<dbReference type="CDD" id="cd02511">
    <property type="entry name" value="Beta4Glucosyltransferase"/>
    <property type="match status" value="1"/>
</dbReference>
<dbReference type="PANTHER" id="PTHR43630">
    <property type="entry name" value="POLY-BETA-1,6-N-ACETYL-D-GLUCOSAMINE SYNTHASE"/>
    <property type="match status" value="1"/>
</dbReference>
<dbReference type="Gene3D" id="3.90.550.10">
    <property type="entry name" value="Spore Coat Polysaccharide Biosynthesis Protein SpsA, Chain A"/>
    <property type="match status" value="1"/>
</dbReference>
<dbReference type="InterPro" id="IPR029044">
    <property type="entry name" value="Nucleotide-diphossugar_trans"/>
</dbReference>
<comment type="similarity">
    <text evidence="1">Belongs to the glycosyltransferase 2 family. WaaE/KdtX subfamily.</text>
</comment>
<dbReference type="RefSeq" id="WP_188164019.1">
    <property type="nucleotide sequence ID" value="NZ_JACVVX010000002.1"/>
</dbReference>
<dbReference type="EMBL" id="JACVVX010000002">
    <property type="protein sequence ID" value="MBD0414584.1"/>
    <property type="molecule type" value="Genomic_DNA"/>
</dbReference>
<gene>
    <name evidence="3" type="ORF">ICI42_07955</name>
</gene>
<accession>A0A8J6PSX4</accession>
<evidence type="ECO:0000259" key="2">
    <source>
        <dbReference type="Pfam" id="PF00535"/>
    </source>
</evidence>
<comment type="caution">
    <text evidence="3">The sequence shown here is derived from an EMBL/GenBank/DDBJ whole genome shotgun (WGS) entry which is preliminary data.</text>
</comment>
<organism evidence="3 4">
    <name type="scientific">Oryzicola mucosus</name>
    <dbReference type="NCBI Taxonomy" id="2767425"/>
    <lineage>
        <taxon>Bacteria</taxon>
        <taxon>Pseudomonadati</taxon>
        <taxon>Pseudomonadota</taxon>
        <taxon>Alphaproteobacteria</taxon>
        <taxon>Hyphomicrobiales</taxon>
        <taxon>Phyllobacteriaceae</taxon>
        <taxon>Oryzicola</taxon>
    </lineage>
</organism>
<dbReference type="SUPFAM" id="SSF53448">
    <property type="entry name" value="Nucleotide-diphospho-sugar transferases"/>
    <property type="match status" value="1"/>
</dbReference>
<name>A0A8J6PSX4_9HYPH</name>
<evidence type="ECO:0000256" key="1">
    <source>
        <dbReference type="ARBA" id="ARBA00038494"/>
    </source>
</evidence>
<dbReference type="PANTHER" id="PTHR43630:SF2">
    <property type="entry name" value="GLYCOSYLTRANSFERASE"/>
    <property type="match status" value="1"/>
</dbReference>
<proteinExistence type="inferred from homology"/>
<protein>
    <submittedName>
        <fullName evidence="3">Glycosyltransferase family 2 protein</fullName>
    </submittedName>
</protein>
<feature type="domain" description="Glycosyltransferase 2-like" evidence="2">
    <location>
        <begin position="10"/>
        <end position="152"/>
    </location>
</feature>
<evidence type="ECO:0000313" key="4">
    <source>
        <dbReference type="Proteomes" id="UP000643405"/>
    </source>
</evidence>
<sequence>MDVSFKSQISAFIICKNEMDVIGRCIESLKGCREIVIVDSGSTDATRDVVGRYEAQGYPIRFIEHRWEGYAKQKQFALDQTAGPWCLSLDADERLDERTSKTLMETDLDALGAVGLRIRRRDYLPGFGYPPRQVHAHWLLRLVRKDRAHFDTSALVHEAIHCDGPVAKFTGGEMFHMRALTAEQEAQKMDEYSSLKALEKFARGRRTSFGRLMFAPLLGFLKVYVMQRYLLCGKAGFIYASFAAHYSFLTETKLYRLSLGEPQDL</sequence>
<dbReference type="InterPro" id="IPR001173">
    <property type="entry name" value="Glyco_trans_2-like"/>
</dbReference>
<dbReference type="Pfam" id="PF00535">
    <property type="entry name" value="Glycos_transf_2"/>
    <property type="match status" value="1"/>
</dbReference>
<dbReference type="Proteomes" id="UP000643405">
    <property type="component" value="Unassembled WGS sequence"/>
</dbReference>
<reference evidence="3" key="1">
    <citation type="submission" date="2020-09" db="EMBL/GenBank/DDBJ databases">
        <title>Genome seq and assembly of Tianweitania sp.</title>
        <authorList>
            <person name="Chhetri G."/>
        </authorList>
    </citation>
    <scope>NUCLEOTIDE SEQUENCE</scope>
    <source>
        <strain evidence="3">Rool2</strain>
    </source>
</reference>
<evidence type="ECO:0000313" key="3">
    <source>
        <dbReference type="EMBL" id="MBD0414584.1"/>
    </source>
</evidence>